<evidence type="ECO:0000313" key="1">
    <source>
        <dbReference type="EMBL" id="KAI9512268.1"/>
    </source>
</evidence>
<gene>
    <name evidence="1" type="ORF">F5148DRAFT_1305912</name>
</gene>
<name>A0ACC0UKP3_9AGAM</name>
<proteinExistence type="predicted"/>
<accession>A0ACC0UKP3</accession>
<protein>
    <submittedName>
        <fullName evidence="1">Kinase-like domain-containing protein</fullName>
    </submittedName>
</protein>
<reference evidence="1" key="1">
    <citation type="submission" date="2021-03" db="EMBL/GenBank/DDBJ databases">
        <title>Evolutionary priming and transition to the ectomycorrhizal habit in an iconic lineage of mushroom-forming fungi: is preadaptation a requirement?</title>
        <authorList>
            <consortium name="DOE Joint Genome Institute"/>
            <person name="Looney B.P."/>
            <person name="Miyauchi S."/>
            <person name="Morin E."/>
            <person name="Drula E."/>
            <person name="Courty P.E."/>
            <person name="Chicoki N."/>
            <person name="Fauchery L."/>
            <person name="Kohler A."/>
            <person name="Kuo A."/>
            <person name="LaButti K."/>
            <person name="Pangilinan J."/>
            <person name="Lipzen A."/>
            <person name="Riley R."/>
            <person name="Andreopoulos W."/>
            <person name="He G."/>
            <person name="Johnson J."/>
            <person name="Barry K.W."/>
            <person name="Grigoriev I.V."/>
            <person name="Nagy L."/>
            <person name="Hibbett D."/>
            <person name="Henrissat B."/>
            <person name="Matheny P.B."/>
            <person name="Labbe J."/>
            <person name="Martin A.F."/>
        </authorList>
    </citation>
    <scope>NUCLEOTIDE SEQUENCE</scope>
    <source>
        <strain evidence="1">BPL698</strain>
    </source>
</reference>
<comment type="caution">
    <text evidence="1">The sequence shown here is derived from an EMBL/GenBank/DDBJ whole genome shotgun (WGS) entry which is preliminary data.</text>
</comment>
<keyword evidence="2" id="KW-1185">Reference proteome</keyword>
<feature type="non-terminal residue" evidence="1">
    <location>
        <position position="1"/>
    </location>
</feature>
<evidence type="ECO:0000313" key="2">
    <source>
        <dbReference type="Proteomes" id="UP001207468"/>
    </source>
</evidence>
<sequence length="302" mass="33421">ALRAKFENDTFDKPKCRLRDAKANVERNTLPSLVSGKTRQRDTDAPRSYGRQSAPGGANDSFDNPSVQDDVVAAGYKIPILPEGLTLLTPLKPTVCKATSRSGLSVVLKLLGDDDQELEFLEHLSSIKDTTNHTIPLHDIIDLSIGRKAIVLPWGLPLDEVLQFGKYPDVVPLCQQFIEGVAFLHDHNVAHCDLKPGNVVIASKYQPPQLFIIDFDLAEFVESEETMVESWCGTPPWFAPERRTVHRYSPVLADRWVGGQMIAYFAKYASSDDKRDLLGLAGPLLSTNPRARPSLSSIKFGI</sequence>
<organism evidence="1 2">
    <name type="scientific">Russula earlei</name>
    <dbReference type="NCBI Taxonomy" id="71964"/>
    <lineage>
        <taxon>Eukaryota</taxon>
        <taxon>Fungi</taxon>
        <taxon>Dikarya</taxon>
        <taxon>Basidiomycota</taxon>
        <taxon>Agaricomycotina</taxon>
        <taxon>Agaricomycetes</taxon>
        <taxon>Russulales</taxon>
        <taxon>Russulaceae</taxon>
        <taxon>Russula</taxon>
    </lineage>
</organism>
<feature type="non-terminal residue" evidence="1">
    <location>
        <position position="302"/>
    </location>
</feature>
<dbReference type="Proteomes" id="UP001207468">
    <property type="component" value="Unassembled WGS sequence"/>
</dbReference>
<dbReference type="EMBL" id="JAGFNK010000011">
    <property type="protein sequence ID" value="KAI9512268.1"/>
    <property type="molecule type" value="Genomic_DNA"/>
</dbReference>